<feature type="compositionally biased region" description="Low complexity" evidence="1">
    <location>
        <begin position="13"/>
        <end position="22"/>
    </location>
</feature>
<gene>
    <name evidence="2" type="ORF">AVDCRST_MAG72-263</name>
</gene>
<dbReference type="GO" id="GO:0016740">
    <property type="term" value="F:transferase activity"/>
    <property type="evidence" value="ECO:0007669"/>
    <property type="project" value="UniProtKB-KW"/>
</dbReference>
<keyword evidence="2" id="KW-0808">Transferase</keyword>
<name>A0A6J4LNC2_9ACTN</name>
<reference evidence="2" key="1">
    <citation type="submission" date="2020-02" db="EMBL/GenBank/DDBJ databases">
        <authorList>
            <person name="Meier V. D."/>
        </authorList>
    </citation>
    <scope>NUCLEOTIDE SEQUENCE</scope>
    <source>
        <strain evidence="2">AVDCRST_MAG72</strain>
    </source>
</reference>
<feature type="region of interest" description="Disordered" evidence="1">
    <location>
        <begin position="35"/>
        <end position="118"/>
    </location>
</feature>
<evidence type="ECO:0000256" key="1">
    <source>
        <dbReference type="SAM" id="MobiDB-lite"/>
    </source>
</evidence>
<dbReference type="EMBL" id="CADCUJ010000014">
    <property type="protein sequence ID" value="CAA9333627.1"/>
    <property type="molecule type" value="Genomic_DNA"/>
</dbReference>
<sequence>ERVRRAPGVLRRAPSPHGVPAVAAAGVGLRGRAELPVPRARRPRPGAGHASPVGRGGGCTGRVPADPRDGWPGRGRSGAHRPGVGGEAVARARTRRVLDARRTGPRRQPAERAGCPVPPRALVWPLRLRGRRTRVRRGRDSARPDATSGCL</sequence>
<dbReference type="AlphaFoldDB" id="A0A6J4LNC2"/>
<proteinExistence type="predicted"/>
<feature type="region of interest" description="Disordered" evidence="1">
    <location>
        <begin position="131"/>
        <end position="151"/>
    </location>
</feature>
<feature type="region of interest" description="Disordered" evidence="1">
    <location>
        <begin position="1"/>
        <end position="22"/>
    </location>
</feature>
<feature type="non-terminal residue" evidence="2">
    <location>
        <position position="1"/>
    </location>
</feature>
<organism evidence="2">
    <name type="scientific">uncultured Nocardioidaceae bacterium</name>
    <dbReference type="NCBI Taxonomy" id="253824"/>
    <lineage>
        <taxon>Bacteria</taxon>
        <taxon>Bacillati</taxon>
        <taxon>Actinomycetota</taxon>
        <taxon>Actinomycetes</taxon>
        <taxon>Propionibacteriales</taxon>
        <taxon>Nocardioidaceae</taxon>
        <taxon>environmental samples</taxon>
    </lineage>
</organism>
<feature type="non-terminal residue" evidence="2">
    <location>
        <position position="151"/>
    </location>
</feature>
<evidence type="ECO:0000313" key="2">
    <source>
        <dbReference type="EMBL" id="CAA9333627.1"/>
    </source>
</evidence>
<protein>
    <submittedName>
        <fullName evidence="2">N-acetyltransferase ElaA</fullName>
    </submittedName>
</protein>
<accession>A0A6J4LNC2</accession>